<dbReference type="AlphaFoldDB" id="A0A4C1ZGM8"/>
<reference evidence="1 2" key="1">
    <citation type="journal article" date="2019" name="Commun. Biol.">
        <title>The bagworm genome reveals a unique fibroin gene that provides high tensile strength.</title>
        <authorList>
            <person name="Kono N."/>
            <person name="Nakamura H."/>
            <person name="Ohtoshi R."/>
            <person name="Tomita M."/>
            <person name="Numata K."/>
            <person name="Arakawa K."/>
        </authorList>
    </citation>
    <scope>NUCLEOTIDE SEQUENCE [LARGE SCALE GENOMIC DNA]</scope>
</reference>
<sequence length="81" mass="8484">MQQLLGKCNVTSSLGLTGADVCILTESAAPLQQVFVVKTKIDRGNKVARGERPKPGGVGRHAAARAGGLLRKWVTSGARQT</sequence>
<evidence type="ECO:0000313" key="1">
    <source>
        <dbReference type="EMBL" id="GBP85685.1"/>
    </source>
</evidence>
<name>A0A4C1ZGM8_EUMVA</name>
<evidence type="ECO:0000313" key="2">
    <source>
        <dbReference type="Proteomes" id="UP000299102"/>
    </source>
</evidence>
<gene>
    <name evidence="1" type="ORF">EVAR_99807_1</name>
</gene>
<organism evidence="1 2">
    <name type="scientific">Eumeta variegata</name>
    <name type="common">Bagworm moth</name>
    <name type="synonym">Eumeta japonica</name>
    <dbReference type="NCBI Taxonomy" id="151549"/>
    <lineage>
        <taxon>Eukaryota</taxon>
        <taxon>Metazoa</taxon>
        <taxon>Ecdysozoa</taxon>
        <taxon>Arthropoda</taxon>
        <taxon>Hexapoda</taxon>
        <taxon>Insecta</taxon>
        <taxon>Pterygota</taxon>
        <taxon>Neoptera</taxon>
        <taxon>Endopterygota</taxon>
        <taxon>Lepidoptera</taxon>
        <taxon>Glossata</taxon>
        <taxon>Ditrysia</taxon>
        <taxon>Tineoidea</taxon>
        <taxon>Psychidae</taxon>
        <taxon>Oiketicinae</taxon>
        <taxon>Eumeta</taxon>
    </lineage>
</organism>
<keyword evidence="2" id="KW-1185">Reference proteome</keyword>
<dbReference type="EMBL" id="BGZK01001752">
    <property type="protein sequence ID" value="GBP85685.1"/>
    <property type="molecule type" value="Genomic_DNA"/>
</dbReference>
<protein>
    <submittedName>
        <fullName evidence="1">Uncharacterized protein</fullName>
    </submittedName>
</protein>
<comment type="caution">
    <text evidence="1">The sequence shown here is derived from an EMBL/GenBank/DDBJ whole genome shotgun (WGS) entry which is preliminary data.</text>
</comment>
<accession>A0A4C1ZGM8</accession>
<proteinExistence type="predicted"/>
<dbReference type="Proteomes" id="UP000299102">
    <property type="component" value="Unassembled WGS sequence"/>
</dbReference>